<dbReference type="Gene3D" id="3.90.1150.10">
    <property type="entry name" value="Aspartate Aminotransferase, domain 1"/>
    <property type="match status" value="1"/>
</dbReference>
<evidence type="ECO:0000256" key="8">
    <source>
        <dbReference type="ARBA" id="ARBA00022679"/>
    </source>
</evidence>
<dbReference type="InterPro" id="IPR015424">
    <property type="entry name" value="PyrdxlP-dep_Trfase"/>
</dbReference>
<sequence>MTDTLDSALVGTPAGSASDSPAAPATAAAARPQVPQERRIVTEIPGPLSRELNERRKRVVPPGVSSLLPVYVARAHGAIVEDVDGNRFIDLGAGIGVTTVGHTRQEVVDAATAQLGDVIHTLFTVTPYEEYVRVAELLAEHTPGTHEKRTVLVNSGAEAVENGVKIARKHTGRRAVAVLDHGYHGRTNLTMAMNYKASPYGTGFGPFAGDVYHAPSSYPYHDGLSGAEAAARTISYLEKRIGATDLACVVAEPIQGEGGFMVPADGFLPALQEWCTANGVVFIADEIQSGLARTGRFFASEHLGLVPDLVLTAKGIAGGLPLAGVTGRAEIMDSALPGGLGGTFGGNPVAAAAAVAVFEAIEAHDLLAEATRIGEHLHRALTELQAEHDIIGDVRGIGAMIAIELVQPGTGSTTKEPNADAVAAIAAHCHAHGVIILTAGTYGNVLRFLPSLAISEELLDDALGVLADAFRAL</sequence>
<keyword evidence="19" id="KW-1185">Reference proteome</keyword>
<organism evidence="18 19">
    <name type="scientific">Clavibacter tessellarius</name>
    <dbReference type="NCBI Taxonomy" id="31965"/>
    <lineage>
        <taxon>Bacteria</taxon>
        <taxon>Bacillati</taxon>
        <taxon>Actinomycetota</taxon>
        <taxon>Actinomycetes</taxon>
        <taxon>Micrococcales</taxon>
        <taxon>Microbacteriaceae</taxon>
        <taxon>Clavibacter</taxon>
    </lineage>
</organism>
<keyword evidence="8" id="KW-0808">Transferase</keyword>
<evidence type="ECO:0000256" key="6">
    <source>
        <dbReference type="ARBA" id="ARBA00012912"/>
    </source>
</evidence>
<evidence type="ECO:0000256" key="7">
    <source>
        <dbReference type="ARBA" id="ARBA00022576"/>
    </source>
</evidence>
<dbReference type="PANTHER" id="PTHR11986">
    <property type="entry name" value="AMINOTRANSFERASE CLASS III"/>
    <property type="match status" value="1"/>
</dbReference>
<comment type="similarity">
    <text evidence="4 16">Belongs to the class-III pyridoxal-phosphate-dependent aminotransferase family.</text>
</comment>
<evidence type="ECO:0000313" key="18">
    <source>
        <dbReference type="EMBL" id="OQJ63236.1"/>
    </source>
</evidence>
<dbReference type="EC" id="2.6.1.22" evidence="5"/>
<dbReference type="FunFam" id="3.40.640.10:FF:000013">
    <property type="entry name" value="4-aminobutyrate aminotransferase"/>
    <property type="match status" value="1"/>
</dbReference>
<comment type="catalytic activity">
    <reaction evidence="1">
        <text>(S)-3-amino-2-methylpropanoate + 2-oxoglutarate = 2-methyl-3-oxopropanoate + L-glutamate</text>
        <dbReference type="Rhea" id="RHEA:13993"/>
        <dbReference type="ChEBI" id="CHEBI:16810"/>
        <dbReference type="ChEBI" id="CHEBI:29985"/>
        <dbReference type="ChEBI" id="CHEBI:57700"/>
        <dbReference type="ChEBI" id="CHEBI:58655"/>
        <dbReference type="EC" id="2.6.1.22"/>
    </reaction>
</comment>
<dbReference type="GO" id="GO:0009448">
    <property type="term" value="P:gamma-aminobutyric acid metabolic process"/>
    <property type="evidence" value="ECO:0007669"/>
    <property type="project" value="InterPro"/>
</dbReference>
<dbReference type="EMBL" id="MZMQ01000001">
    <property type="protein sequence ID" value="OQJ63236.1"/>
    <property type="molecule type" value="Genomic_DNA"/>
</dbReference>
<gene>
    <name evidence="18" type="ORF">B5P24_09640</name>
</gene>
<dbReference type="SUPFAM" id="SSF53383">
    <property type="entry name" value="PLP-dependent transferases"/>
    <property type="match status" value="1"/>
</dbReference>
<comment type="cofactor">
    <cofactor evidence="2">
        <name>pyridoxal 5'-phosphate</name>
        <dbReference type="ChEBI" id="CHEBI:597326"/>
    </cofactor>
</comment>
<keyword evidence="7" id="KW-0032">Aminotransferase</keyword>
<dbReference type="RefSeq" id="WP_094128721.1">
    <property type="nucleotide sequence ID" value="NZ_CP040788.1"/>
</dbReference>
<evidence type="ECO:0000256" key="13">
    <source>
        <dbReference type="ARBA" id="ARBA00031787"/>
    </source>
</evidence>
<dbReference type="PIRSF" id="PIRSF000521">
    <property type="entry name" value="Transaminase_4ab_Lys_Orn"/>
    <property type="match status" value="1"/>
</dbReference>
<dbReference type="NCBIfam" id="NF004714">
    <property type="entry name" value="PRK06058.1"/>
    <property type="match status" value="1"/>
</dbReference>
<proteinExistence type="inferred from homology"/>
<dbReference type="CDD" id="cd00610">
    <property type="entry name" value="OAT_like"/>
    <property type="match status" value="1"/>
</dbReference>
<dbReference type="InterPro" id="IPR049704">
    <property type="entry name" value="Aminotrans_3_PPA_site"/>
</dbReference>
<feature type="region of interest" description="Disordered" evidence="17">
    <location>
        <begin position="1"/>
        <end position="34"/>
    </location>
</feature>
<evidence type="ECO:0000256" key="10">
    <source>
        <dbReference type="ARBA" id="ARBA00029760"/>
    </source>
</evidence>
<evidence type="ECO:0000256" key="9">
    <source>
        <dbReference type="ARBA" id="ARBA00022898"/>
    </source>
</evidence>
<accession>A0A225CLH5</accession>
<evidence type="ECO:0000256" key="5">
    <source>
        <dbReference type="ARBA" id="ARBA00012876"/>
    </source>
</evidence>
<evidence type="ECO:0000313" key="19">
    <source>
        <dbReference type="Proteomes" id="UP000215316"/>
    </source>
</evidence>
<dbReference type="OrthoDB" id="9801052at2"/>
<dbReference type="AlphaFoldDB" id="A0A225CLH5"/>
<dbReference type="InterPro" id="IPR005814">
    <property type="entry name" value="Aminotrans_3"/>
</dbReference>
<dbReference type="GO" id="GO:0034386">
    <property type="term" value="F:4-aminobutyrate:2-oxoglutarate transaminase activity"/>
    <property type="evidence" value="ECO:0007669"/>
    <property type="project" value="UniProtKB-EC"/>
</dbReference>
<dbReference type="InterPro" id="IPR015422">
    <property type="entry name" value="PyrdxlP-dep_Trfase_small"/>
</dbReference>
<dbReference type="PROSITE" id="PS00600">
    <property type="entry name" value="AA_TRANSFER_CLASS_3"/>
    <property type="match status" value="1"/>
</dbReference>
<dbReference type="InterPro" id="IPR015421">
    <property type="entry name" value="PyrdxlP-dep_Trfase_major"/>
</dbReference>
<dbReference type="GO" id="GO:0030170">
    <property type="term" value="F:pyridoxal phosphate binding"/>
    <property type="evidence" value="ECO:0007669"/>
    <property type="project" value="InterPro"/>
</dbReference>
<evidence type="ECO:0000256" key="12">
    <source>
        <dbReference type="ARBA" id="ARBA00030857"/>
    </source>
</evidence>
<dbReference type="InterPro" id="IPR050103">
    <property type="entry name" value="Class-III_PLP-dep_AT"/>
</dbReference>
<dbReference type="Pfam" id="PF00202">
    <property type="entry name" value="Aminotran_3"/>
    <property type="match status" value="1"/>
</dbReference>
<evidence type="ECO:0000256" key="4">
    <source>
        <dbReference type="ARBA" id="ARBA00008954"/>
    </source>
</evidence>
<evidence type="ECO:0000256" key="2">
    <source>
        <dbReference type="ARBA" id="ARBA00001933"/>
    </source>
</evidence>
<dbReference type="NCBIfam" id="TIGR00700">
    <property type="entry name" value="GABAtrnsam"/>
    <property type="match status" value="1"/>
</dbReference>
<protein>
    <recommendedName>
        <fullName evidence="12">(S)-3-amino-2-methylpropionate transaminase</fullName>
        <ecNumber evidence="6">2.6.1.19</ecNumber>
        <ecNumber evidence="5">2.6.1.22</ecNumber>
    </recommendedName>
    <alternativeName>
        <fullName evidence="13">GABA aminotransferase</fullName>
    </alternativeName>
    <alternativeName>
        <fullName evidence="11">Gamma-amino-N-butyrate transaminase</fullName>
    </alternativeName>
    <alternativeName>
        <fullName evidence="15">Glutamate:succinic semialdehyde transaminase</fullName>
    </alternativeName>
    <alternativeName>
        <fullName evidence="10">L-AIBAT</fullName>
    </alternativeName>
</protein>
<comment type="caution">
    <text evidence="18">The sequence shown here is derived from an EMBL/GenBank/DDBJ whole genome shotgun (WGS) entry which is preliminary data.</text>
</comment>
<evidence type="ECO:0000256" key="11">
    <source>
        <dbReference type="ARBA" id="ARBA00030204"/>
    </source>
</evidence>
<reference evidence="18" key="1">
    <citation type="submission" date="2017-08" db="EMBL/GenBank/DDBJ databases">
        <title>Genomes of multiple Clavibacter strains from different subspecies.</title>
        <authorList>
            <person name="Yuan X.-K."/>
            <person name="Li X.-S."/>
            <person name="Nie J."/>
            <person name="De Boer S.H."/>
        </authorList>
    </citation>
    <scope>NUCLEOTIDE SEQUENCE [LARGE SCALE GENOMIC DNA]</scope>
    <source>
        <strain evidence="18">ATCC 33566</strain>
    </source>
</reference>
<evidence type="ECO:0000256" key="15">
    <source>
        <dbReference type="ARBA" id="ARBA00050054"/>
    </source>
</evidence>
<dbReference type="EC" id="2.6.1.19" evidence="6"/>
<dbReference type="Proteomes" id="UP000215316">
    <property type="component" value="Unassembled WGS sequence"/>
</dbReference>
<dbReference type="Gene3D" id="3.40.640.10">
    <property type="entry name" value="Type I PLP-dependent aspartate aminotransferase-like (Major domain)"/>
    <property type="match status" value="1"/>
</dbReference>
<feature type="compositionally biased region" description="Low complexity" evidence="17">
    <location>
        <begin position="11"/>
        <end position="30"/>
    </location>
</feature>
<dbReference type="GO" id="GO:0042802">
    <property type="term" value="F:identical protein binding"/>
    <property type="evidence" value="ECO:0007669"/>
    <property type="project" value="TreeGrafter"/>
</dbReference>
<evidence type="ECO:0000256" key="3">
    <source>
        <dbReference type="ARBA" id="ARBA00005176"/>
    </source>
</evidence>
<name>A0A225CLH5_9MICO</name>
<evidence type="ECO:0000256" key="16">
    <source>
        <dbReference type="RuleBase" id="RU003560"/>
    </source>
</evidence>
<evidence type="ECO:0000256" key="17">
    <source>
        <dbReference type="SAM" id="MobiDB-lite"/>
    </source>
</evidence>
<comment type="pathway">
    <text evidence="3">Amino-acid degradation; 4-aminobutanoate degradation.</text>
</comment>
<evidence type="ECO:0000256" key="1">
    <source>
        <dbReference type="ARBA" id="ARBA00001750"/>
    </source>
</evidence>
<dbReference type="GO" id="GO:0047298">
    <property type="term" value="F:(S)-3-amino-2-methylpropionate transaminase activity"/>
    <property type="evidence" value="ECO:0007669"/>
    <property type="project" value="UniProtKB-EC"/>
</dbReference>
<dbReference type="InterPro" id="IPR004632">
    <property type="entry name" value="4NH2But_aminotransferase_bac"/>
</dbReference>
<keyword evidence="9 16" id="KW-0663">Pyridoxal phosphate</keyword>
<evidence type="ECO:0000256" key="14">
    <source>
        <dbReference type="ARBA" id="ARBA00048021"/>
    </source>
</evidence>
<comment type="catalytic activity">
    <reaction evidence="14">
        <text>4-aminobutanoate + 2-oxoglutarate = succinate semialdehyde + L-glutamate</text>
        <dbReference type="Rhea" id="RHEA:23352"/>
        <dbReference type="ChEBI" id="CHEBI:16810"/>
        <dbReference type="ChEBI" id="CHEBI:29985"/>
        <dbReference type="ChEBI" id="CHEBI:57706"/>
        <dbReference type="ChEBI" id="CHEBI:59888"/>
        <dbReference type="EC" id="2.6.1.19"/>
    </reaction>
</comment>